<dbReference type="GO" id="GO:0003964">
    <property type="term" value="F:RNA-directed DNA polymerase activity"/>
    <property type="evidence" value="ECO:0007669"/>
    <property type="project" value="UniProtKB-KW"/>
</dbReference>
<evidence type="ECO:0000256" key="2">
    <source>
        <dbReference type="ARBA" id="ARBA00022695"/>
    </source>
</evidence>
<evidence type="ECO:0000256" key="7">
    <source>
        <dbReference type="SAM" id="MobiDB-lite"/>
    </source>
</evidence>
<keyword evidence="3" id="KW-0540">Nuclease</keyword>
<dbReference type="Pfam" id="PF00665">
    <property type="entry name" value="rve"/>
    <property type="match status" value="1"/>
</dbReference>
<dbReference type="GO" id="GO:0003676">
    <property type="term" value="F:nucleic acid binding"/>
    <property type="evidence" value="ECO:0007669"/>
    <property type="project" value="InterPro"/>
</dbReference>
<dbReference type="Pfam" id="PF17921">
    <property type="entry name" value="Integrase_H2C2"/>
    <property type="match status" value="1"/>
</dbReference>
<dbReference type="GO" id="GO:0004519">
    <property type="term" value="F:endonuclease activity"/>
    <property type="evidence" value="ECO:0007669"/>
    <property type="project" value="UniProtKB-KW"/>
</dbReference>
<keyword evidence="5" id="KW-0378">Hydrolase</keyword>
<dbReference type="InterPro" id="IPR036397">
    <property type="entry name" value="RNaseH_sf"/>
</dbReference>
<keyword evidence="6" id="KW-0695">RNA-directed DNA polymerase</keyword>
<accession>A0A6S7HVQ5</accession>
<dbReference type="OrthoDB" id="5968803at2759"/>
<protein>
    <submittedName>
        <fullName evidence="8">Transposon Tf2-9 poly</fullName>
    </submittedName>
</protein>
<feature type="compositionally biased region" description="Acidic residues" evidence="7">
    <location>
        <begin position="655"/>
        <end position="666"/>
    </location>
</feature>
<gene>
    <name evidence="8" type="ORF">PACLA_8A009923</name>
</gene>
<dbReference type="InterPro" id="IPR041373">
    <property type="entry name" value="RT_RNaseH"/>
</dbReference>
<evidence type="ECO:0000256" key="5">
    <source>
        <dbReference type="ARBA" id="ARBA00022801"/>
    </source>
</evidence>
<keyword evidence="9" id="KW-1185">Reference proteome</keyword>
<dbReference type="FunFam" id="3.30.70.270:FF:000026">
    <property type="entry name" value="Transposon Ty3-G Gag-Pol polyprotein"/>
    <property type="match status" value="1"/>
</dbReference>
<dbReference type="Proteomes" id="UP001152795">
    <property type="component" value="Unassembled WGS sequence"/>
</dbReference>
<dbReference type="InterPro" id="IPR041588">
    <property type="entry name" value="Integrase_H2C2"/>
</dbReference>
<dbReference type="Gene3D" id="3.30.70.270">
    <property type="match status" value="1"/>
</dbReference>
<keyword evidence="4" id="KW-0255">Endonuclease</keyword>
<proteinExistence type="predicted"/>
<dbReference type="PANTHER" id="PTHR37984">
    <property type="entry name" value="PROTEIN CBG26694"/>
    <property type="match status" value="1"/>
</dbReference>
<feature type="region of interest" description="Disordered" evidence="7">
    <location>
        <begin position="646"/>
        <end position="706"/>
    </location>
</feature>
<evidence type="ECO:0000256" key="6">
    <source>
        <dbReference type="ARBA" id="ARBA00022918"/>
    </source>
</evidence>
<dbReference type="InterPro" id="IPR043128">
    <property type="entry name" value="Rev_trsase/Diguanyl_cyclase"/>
</dbReference>
<evidence type="ECO:0000313" key="8">
    <source>
        <dbReference type="EMBL" id="CAB4007480.1"/>
    </source>
</evidence>
<dbReference type="PANTHER" id="PTHR37984:SF11">
    <property type="entry name" value="INTEGRASE CATALYTIC DOMAIN-CONTAINING PROTEIN"/>
    <property type="match status" value="1"/>
</dbReference>
<dbReference type="SUPFAM" id="SSF53098">
    <property type="entry name" value="Ribonuclease H-like"/>
    <property type="match status" value="1"/>
</dbReference>
<dbReference type="FunFam" id="3.10.20.370:FF:000001">
    <property type="entry name" value="Retrovirus-related Pol polyprotein from transposon 17.6-like protein"/>
    <property type="match status" value="1"/>
</dbReference>
<dbReference type="AlphaFoldDB" id="A0A6S7HVQ5"/>
<dbReference type="Gene3D" id="3.30.420.10">
    <property type="entry name" value="Ribonuclease H-like superfamily/Ribonuclease H"/>
    <property type="match status" value="1"/>
</dbReference>
<dbReference type="FunFam" id="1.10.340.70:FF:000003">
    <property type="entry name" value="Protein CBG25708"/>
    <property type="match status" value="1"/>
</dbReference>
<dbReference type="InterPro" id="IPR012337">
    <property type="entry name" value="RNaseH-like_sf"/>
</dbReference>
<dbReference type="GO" id="GO:0015074">
    <property type="term" value="P:DNA integration"/>
    <property type="evidence" value="ECO:0007669"/>
    <property type="project" value="InterPro"/>
</dbReference>
<dbReference type="InterPro" id="IPR001584">
    <property type="entry name" value="Integrase_cat-core"/>
</dbReference>
<dbReference type="CDD" id="cd09274">
    <property type="entry name" value="RNase_HI_RT_Ty3"/>
    <property type="match status" value="1"/>
</dbReference>
<dbReference type="FunFam" id="3.30.420.10:FF:000063">
    <property type="entry name" value="Retrovirus-related Pol polyprotein from transposon 297-like Protein"/>
    <property type="match status" value="1"/>
</dbReference>
<keyword evidence="2" id="KW-0548">Nucleotidyltransferase</keyword>
<dbReference type="GO" id="GO:0016787">
    <property type="term" value="F:hydrolase activity"/>
    <property type="evidence" value="ECO:0007669"/>
    <property type="project" value="UniProtKB-KW"/>
</dbReference>
<feature type="region of interest" description="Disordered" evidence="7">
    <location>
        <begin position="565"/>
        <end position="595"/>
    </location>
</feature>
<sequence>MKGLRLNRSKCNFLSTTLSFFGQVFSKEGTHPDPRRVADLLNAPQPNNAHEVRSFLGMANYSSKYIRDFATLTAPLRDLTKKDVRFEWTQTHQTAFEKLKNTLAIAPCMSYFDKNKQTFVTVDASPVGISGILSQKPRNGDVDSQQIIAYASRALTDTEKRYSQTEKEALAIVWAVEHFHLFLLGSEFTLITDHKPLEIIYGQRTAKTSARIERWVLRLQPYTFKIIYKSGASNPADYLSRHPTNESKRKQEKMTEQYINFITENSVPKAMTLQEIINATNADAALTALHDAIKTNKWDSPIVKPFKAVKNELTYTTHGVILRGTRIVIPAALQQRAIDIAHETHLGIEKTKSLIREKIWFPQIDNQVKNTIAKCTTCQAVGQANPPEPLRMTEMRELPWRTVHLDFYGPLPSSEYLLVAVDRYSRFPEVEIVHSTRASTVIPKLDKMFSVHGIPDTLISDNGPPFNGDDYARYLKALGIQAKFSTPYWPQGNATVERFMRPLGKALKTATLEGRPWKQELNRFLLQYRTTPHCTTGVPPSELLFNRVIKGKLPVINSKKIVNRHKEARDNEKTRQERNREYANQRRNRRKSDLQVGDYVLVRQEKKNKLTANFNHKPYKVIKKTGSEILAQSKDGHIVKRNVSHFKRINKPREEDTDDEGFDYEENSQNNQPSISNENNVAPRRSSRIRRPPNRYGHEYPSNLIN</sequence>
<organism evidence="8 9">
    <name type="scientific">Paramuricea clavata</name>
    <name type="common">Red gorgonian</name>
    <name type="synonym">Violescent sea-whip</name>
    <dbReference type="NCBI Taxonomy" id="317549"/>
    <lineage>
        <taxon>Eukaryota</taxon>
        <taxon>Metazoa</taxon>
        <taxon>Cnidaria</taxon>
        <taxon>Anthozoa</taxon>
        <taxon>Octocorallia</taxon>
        <taxon>Malacalcyonacea</taxon>
        <taxon>Plexauridae</taxon>
        <taxon>Paramuricea</taxon>
    </lineage>
</organism>
<feature type="compositionally biased region" description="Polar residues" evidence="7">
    <location>
        <begin position="667"/>
        <end position="680"/>
    </location>
</feature>
<dbReference type="Pfam" id="PF17917">
    <property type="entry name" value="RT_RNaseH"/>
    <property type="match status" value="1"/>
</dbReference>
<keyword evidence="1" id="KW-0808">Transferase</keyword>
<dbReference type="SUPFAM" id="SSF56672">
    <property type="entry name" value="DNA/RNA polymerases"/>
    <property type="match status" value="1"/>
</dbReference>
<feature type="compositionally biased region" description="Basic and acidic residues" evidence="7">
    <location>
        <begin position="565"/>
        <end position="584"/>
    </location>
</feature>
<dbReference type="PROSITE" id="PS50994">
    <property type="entry name" value="INTEGRASE"/>
    <property type="match status" value="1"/>
</dbReference>
<evidence type="ECO:0000313" key="9">
    <source>
        <dbReference type="Proteomes" id="UP001152795"/>
    </source>
</evidence>
<dbReference type="Gene3D" id="1.10.340.70">
    <property type="match status" value="1"/>
</dbReference>
<reference evidence="8" key="1">
    <citation type="submission" date="2020-04" db="EMBL/GenBank/DDBJ databases">
        <authorList>
            <person name="Alioto T."/>
            <person name="Alioto T."/>
            <person name="Gomez Garrido J."/>
        </authorList>
    </citation>
    <scope>NUCLEOTIDE SEQUENCE</scope>
    <source>
        <strain evidence="8">A484AB</strain>
    </source>
</reference>
<evidence type="ECO:0000256" key="3">
    <source>
        <dbReference type="ARBA" id="ARBA00022722"/>
    </source>
</evidence>
<name>A0A6S7HVQ5_PARCT</name>
<dbReference type="InterPro" id="IPR050951">
    <property type="entry name" value="Retrovirus_Pol_polyprotein"/>
</dbReference>
<dbReference type="Gene3D" id="3.10.20.370">
    <property type="match status" value="1"/>
</dbReference>
<comment type="caution">
    <text evidence="8">The sequence shown here is derived from an EMBL/GenBank/DDBJ whole genome shotgun (WGS) entry which is preliminary data.</text>
</comment>
<dbReference type="InterPro" id="IPR043502">
    <property type="entry name" value="DNA/RNA_pol_sf"/>
</dbReference>
<dbReference type="EMBL" id="CACRXK020005809">
    <property type="protein sequence ID" value="CAB4007480.1"/>
    <property type="molecule type" value="Genomic_DNA"/>
</dbReference>
<evidence type="ECO:0000256" key="4">
    <source>
        <dbReference type="ARBA" id="ARBA00022759"/>
    </source>
</evidence>
<evidence type="ECO:0000256" key="1">
    <source>
        <dbReference type="ARBA" id="ARBA00022679"/>
    </source>
</evidence>